<accession>A0ABY5DWT9</accession>
<evidence type="ECO:0000313" key="2">
    <source>
        <dbReference type="Proteomes" id="UP001056035"/>
    </source>
</evidence>
<evidence type="ECO:0000313" key="1">
    <source>
        <dbReference type="EMBL" id="UTI65965.1"/>
    </source>
</evidence>
<dbReference type="Proteomes" id="UP001056035">
    <property type="component" value="Chromosome"/>
</dbReference>
<proteinExistence type="predicted"/>
<dbReference type="EMBL" id="CP098502">
    <property type="protein sequence ID" value="UTI65965.1"/>
    <property type="molecule type" value="Genomic_DNA"/>
</dbReference>
<sequence length="96" mass="9933">MLARVTAWEGGSADALRAAAAEMQQRAPSGPPEGVVSTGFTMLVEPDAGRALMIGLFASEADLDASEPVLQSMSPPDGVGSMVSKHVYDVGIDVRM</sequence>
<dbReference type="RefSeq" id="WP_254572643.1">
    <property type="nucleotide sequence ID" value="NZ_CP098502.1"/>
</dbReference>
<protein>
    <recommendedName>
        <fullName evidence="3">ABM domain-containing protein</fullName>
    </recommendedName>
</protein>
<name>A0ABY5DWT9_9ACTN</name>
<evidence type="ECO:0008006" key="3">
    <source>
        <dbReference type="Google" id="ProtNLM"/>
    </source>
</evidence>
<keyword evidence="2" id="KW-1185">Reference proteome</keyword>
<reference evidence="1 2" key="1">
    <citation type="submission" date="2022-06" db="EMBL/GenBank/DDBJ databases">
        <title>Paraconexibacter antarcticus.</title>
        <authorList>
            <person name="Kim C.S."/>
        </authorList>
    </citation>
    <scope>NUCLEOTIDE SEQUENCE [LARGE SCALE GENOMIC DNA]</scope>
    <source>
        <strain evidence="1 2">02-257</strain>
    </source>
</reference>
<gene>
    <name evidence="1" type="ORF">NBH00_07090</name>
</gene>
<organism evidence="1 2">
    <name type="scientific">Paraconexibacter antarcticus</name>
    <dbReference type="NCBI Taxonomy" id="2949664"/>
    <lineage>
        <taxon>Bacteria</taxon>
        <taxon>Bacillati</taxon>
        <taxon>Actinomycetota</taxon>
        <taxon>Thermoleophilia</taxon>
        <taxon>Solirubrobacterales</taxon>
        <taxon>Paraconexibacteraceae</taxon>
        <taxon>Paraconexibacter</taxon>
    </lineage>
</organism>